<evidence type="ECO:0000256" key="3">
    <source>
        <dbReference type="ARBA" id="ARBA00022553"/>
    </source>
</evidence>
<dbReference type="Proteomes" id="UP001066276">
    <property type="component" value="Chromosome 6"/>
</dbReference>
<reference evidence="8" key="1">
    <citation type="journal article" date="2022" name="bioRxiv">
        <title>Sequencing and chromosome-scale assembly of the giantPleurodeles waltlgenome.</title>
        <authorList>
            <person name="Brown T."/>
            <person name="Elewa A."/>
            <person name="Iarovenko S."/>
            <person name="Subramanian E."/>
            <person name="Araus A.J."/>
            <person name="Petzold A."/>
            <person name="Susuki M."/>
            <person name="Suzuki K.-i.T."/>
            <person name="Hayashi T."/>
            <person name="Toyoda A."/>
            <person name="Oliveira C."/>
            <person name="Osipova E."/>
            <person name="Leigh N.D."/>
            <person name="Simon A."/>
            <person name="Yun M.H."/>
        </authorList>
    </citation>
    <scope>NUCLEOTIDE SEQUENCE</scope>
    <source>
        <strain evidence="8">20211129_DDA</strain>
        <tissue evidence="8">Liver</tissue>
    </source>
</reference>
<keyword evidence="9" id="KW-1185">Reference proteome</keyword>
<feature type="region of interest" description="Disordered" evidence="6">
    <location>
        <begin position="1236"/>
        <end position="1346"/>
    </location>
</feature>
<feature type="compositionally biased region" description="Low complexity" evidence="6">
    <location>
        <begin position="282"/>
        <end position="291"/>
    </location>
</feature>
<feature type="compositionally biased region" description="Basic and acidic residues" evidence="6">
    <location>
        <begin position="1419"/>
        <end position="1428"/>
    </location>
</feature>
<feature type="region of interest" description="Disordered" evidence="6">
    <location>
        <begin position="360"/>
        <end position="386"/>
    </location>
</feature>
<keyword evidence="2" id="KW-0963">Cytoplasm</keyword>
<comment type="subcellular location">
    <subcellularLocation>
        <location evidence="1">Cytoplasm</location>
        <location evidence="1">Cytoskeleton</location>
    </subcellularLocation>
</comment>
<accession>A0AAV7QJF6</accession>
<dbReference type="PANTHER" id="PTHR21584">
    <property type="entry name" value="DIFFERENTIAL DISPLAY AND ACTIVATED BY P53 DDA3 /G2 S PHASE EXPRESSED 1"/>
    <property type="match status" value="1"/>
</dbReference>
<sequence>MFARLPPFRASCRNLRRSQERCSLASDVIEEAVEQCGSYVRTGTAQVGTPEQTWSLALGEEDMMDNDITFITDETFDFGVSSFSDSPEDCAEEGNGLVIPGPNHFTERCIAKRIDLNIQGGDKSCKSRETLLRWSPLSTEKLEEIVKEANRLAAQLEKCAVQEKENSHLLINGSSLSDQPTQEGNPLVKVRLLQEERPSPRVPRSPRRETFFVMNSPLKDLLPTIDLETVSPLASPLSILPLESPLPPSIGESPLHTSLISRTAGCPQPSGKIMQKKPTPKRTPTSSPMKKAPCNPKLSSLASEKAQAQNERNSLIHPILQPEPSLVPQKITAQKNQLFPMNSSFILESFQAQDKVGVHKDKHSPIHCNPTTKSSATREKVESRTKTHLLIHSSPTLETSPTKRIKAEARSTSTSPVLSHNNLEFSTVHEKVDTKKTRRSIVYSSAKIESSCVREKNNVHKNNRSPICVSQNLECLFTMQDAETPKTKHSNHKLKSSPAPAKIESLRMQQSLILFSPKKELSPEHKKVEARKSKQLSISLSPKLESLSVQETIITDQSCQPHSHLIPKVESSPVQKNTEAVSTRHSPIHPSPSVAFSLVKEEVNAHVTKSEPIHDNTKYESLQSEEVDTLKNTVSPIHASPKLGSVAEKEVAEAQNSMHFPIDISLNLEFSQLKEAADARKIRPSPMYTSTTLKYSSQVFETGMNKHPDICQSPQLDSLLPHMVEAHRNRYSPVSVSNNLKFGLVQENADNQSNIAYSNMNTTLGSLASHENETPRNSATCLSTEILSHNNMVSPIHRSPKGNSGSSQEFESQNHMDFQIQASPALRSVSEQGMHDDQKNRDSPLHTIHNCELSLEWLKSEDKNSHPPMHFHPTLVSSPSQEIHTNSHSPLHQGVQLGPWPSPGMDACKHGFKLGSSSKWQTTGVQNNIDSPIDPILNVLPSPAEEATEAHKSRYSARSSSPTVGSSPSQETYMNWHCPPLQSVNLGSSVELNIADIHVVSSCPVNGVLNDLSSQRMENVEGFKIEHSLIETSPRVGYSPSHQVHLSRHSPEPESSEEEYLLSHEKQPHTCRDSAIHNFMHVTSSLEQKVEAKTNKQSPSNMCPNTRSLAPQETDTPKNRQSPIHGIPSLDCSLSPEVGTPKKHSPTHMNPKQEFLPTLEKVDVKKAKCFPIQSSPKLRPSPKPEQAKSYDGHFPTHTSPKLKCSPELVKIIAQNNRHSHSQQRLHLESSRVCKNQEIQKKRHSPIHNSPIMGISARKNAKAENIRKSPIHASSTIDSSLSTQKAEVSDNRHSPIYPSPKQKASPVQEKLIAQKSTRSPIQQRLTFDSSTTKEKSQTPNNKHLPMYFKPKQNSTIIQEKVVAKKNAPSLVHQRLKLESSTAQEKVNAEKNRQHPKSGSSQAQKVTHAPIYTSPKLKPASAHDKTDTPKIRHSPVHVHPKLVTVPTQEKIETQKAGHHLPQSSAKVESTFVWKKTEPRKKTTAEIGLMRPKAFSSAVSISTTEKQANISSCFKKTTRFFTYSITHSNCHNYQQIAATQEGDHTGHTEVKQKEYRNIWIYSH</sequence>
<proteinExistence type="predicted"/>
<dbReference type="GO" id="GO:0008017">
    <property type="term" value="F:microtubule binding"/>
    <property type="evidence" value="ECO:0007669"/>
    <property type="project" value="TreeGrafter"/>
</dbReference>
<feature type="region of interest" description="Disordered" evidence="6">
    <location>
        <begin position="1086"/>
        <end position="1156"/>
    </location>
</feature>
<dbReference type="Pfam" id="PF15259">
    <property type="entry name" value="GTSE1_N"/>
    <property type="match status" value="1"/>
</dbReference>
<dbReference type="InterPro" id="IPR032768">
    <property type="entry name" value="GTSE1_N"/>
</dbReference>
<feature type="region of interest" description="Disordered" evidence="6">
    <location>
        <begin position="1373"/>
        <end position="1431"/>
    </location>
</feature>
<feature type="coiled-coil region" evidence="5">
    <location>
        <begin position="139"/>
        <end position="166"/>
    </location>
</feature>
<feature type="region of interest" description="Disordered" evidence="6">
    <location>
        <begin position="869"/>
        <end position="893"/>
    </location>
</feature>
<feature type="compositionally biased region" description="Low complexity" evidence="6">
    <location>
        <begin position="956"/>
        <end position="969"/>
    </location>
</feature>
<protein>
    <recommendedName>
        <fullName evidence="7">G2 and S phase-expressed protein 1 N-terminal domain-containing protein</fullName>
    </recommendedName>
</protein>
<dbReference type="GO" id="GO:0000922">
    <property type="term" value="C:spindle pole"/>
    <property type="evidence" value="ECO:0007669"/>
    <property type="project" value="TreeGrafter"/>
</dbReference>
<evidence type="ECO:0000313" key="8">
    <source>
        <dbReference type="EMBL" id="KAJ1139255.1"/>
    </source>
</evidence>
<evidence type="ECO:0000256" key="6">
    <source>
        <dbReference type="SAM" id="MobiDB-lite"/>
    </source>
</evidence>
<feature type="domain" description="G2 and S phase-expressed protein 1 N-terminal" evidence="7">
    <location>
        <begin position="68"/>
        <end position="216"/>
    </location>
</feature>
<evidence type="ECO:0000256" key="1">
    <source>
        <dbReference type="ARBA" id="ARBA00004245"/>
    </source>
</evidence>
<feature type="compositionally biased region" description="Basic and acidic residues" evidence="6">
    <location>
        <begin position="376"/>
        <end position="385"/>
    </location>
</feature>
<evidence type="ECO:0000313" key="9">
    <source>
        <dbReference type="Proteomes" id="UP001066276"/>
    </source>
</evidence>
<evidence type="ECO:0000259" key="7">
    <source>
        <dbReference type="Pfam" id="PF15259"/>
    </source>
</evidence>
<organism evidence="8 9">
    <name type="scientific">Pleurodeles waltl</name>
    <name type="common">Iberian ribbed newt</name>
    <dbReference type="NCBI Taxonomy" id="8319"/>
    <lineage>
        <taxon>Eukaryota</taxon>
        <taxon>Metazoa</taxon>
        <taxon>Chordata</taxon>
        <taxon>Craniata</taxon>
        <taxon>Vertebrata</taxon>
        <taxon>Euteleostomi</taxon>
        <taxon>Amphibia</taxon>
        <taxon>Batrachia</taxon>
        <taxon>Caudata</taxon>
        <taxon>Salamandroidea</taxon>
        <taxon>Salamandridae</taxon>
        <taxon>Pleurodelinae</taxon>
        <taxon>Pleurodeles</taxon>
    </lineage>
</organism>
<dbReference type="InterPro" id="IPR026657">
    <property type="entry name" value="DDA3/GTSE-1"/>
</dbReference>
<feature type="compositionally biased region" description="Polar residues" evidence="6">
    <location>
        <begin position="875"/>
        <end position="890"/>
    </location>
</feature>
<feature type="compositionally biased region" description="Polar residues" evidence="6">
    <location>
        <begin position="1095"/>
        <end position="1122"/>
    </location>
</feature>
<feature type="compositionally biased region" description="Polar residues" evidence="6">
    <location>
        <begin position="1313"/>
        <end position="1329"/>
    </location>
</feature>
<feature type="region of interest" description="Disordered" evidence="6">
    <location>
        <begin position="1034"/>
        <end position="1060"/>
    </location>
</feature>
<keyword evidence="3" id="KW-0597">Phosphoprotein</keyword>
<feature type="region of interest" description="Disordered" evidence="6">
    <location>
        <begin position="944"/>
        <end position="970"/>
    </location>
</feature>
<evidence type="ECO:0000256" key="2">
    <source>
        <dbReference type="ARBA" id="ARBA00022490"/>
    </source>
</evidence>
<keyword evidence="4" id="KW-0206">Cytoskeleton</keyword>
<dbReference type="GO" id="GO:0005876">
    <property type="term" value="C:spindle microtubule"/>
    <property type="evidence" value="ECO:0007669"/>
    <property type="project" value="TreeGrafter"/>
</dbReference>
<dbReference type="EMBL" id="JANPWB010000010">
    <property type="protein sequence ID" value="KAJ1139255.1"/>
    <property type="molecule type" value="Genomic_DNA"/>
</dbReference>
<evidence type="ECO:0000256" key="4">
    <source>
        <dbReference type="ARBA" id="ARBA00023212"/>
    </source>
</evidence>
<comment type="caution">
    <text evidence="8">The sequence shown here is derived from an EMBL/GenBank/DDBJ whole genome shotgun (WGS) entry which is preliminary data.</text>
</comment>
<evidence type="ECO:0000256" key="5">
    <source>
        <dbReference type="SAM" id="Coils"/>
    </source>
</evidence>
<dbReference type="GO" id="GO:0007080">
    <property type="term" value="P:mitotic metaphase chromosome alignment"/>
    <property type="evidence" value="ECO:0007669"/>
    <property type="project" value="TreeGrafter"/>
</dbReference>
<gene>
    <name evidence="8" type="ORF">NDU88_005630</name>
</gene>
<name>A0AAV7QJF6_PLEWA</name>
<feature type="region of interest" description="Disordered" evidence="6">
    <location>
        <begin position="1171"/>
        <end position="1202"/>
    </location>
</feature>
<dbReference type="PANTHER" id="PTHR21584:SF1">
    <property type="entry name" value="PROLINE_SERINE-RICH COILED-COIL PROTEIN 1"/>
    <property type="match status" value="1"/>
</dbReference>
<feature type="compositionally biased region" description="Polar residues" evidence="6">
    <location>
        <begin position="1271"/>
        <end position="1285"/>
    </location>
</feature>
<keyword evidence="5" id="KW-0175">Coiled coil</keyword>
<feature type="region of interest" description="Disordered" evidence="6">
    <location>
        <begin position="265"/>
        <end position="297"/>
    </location>
</feature>